<evidence type="ECO:0000313" key="3">
    <source>
        <dbReference type="EMBL" id="MFD3394473.1"/>
    </source>
</evidence>
<protein>
    <submittedName>
        <fullName evidence="3">Glycoside hydrolase family 140 protein</fullName>
    </submittedName>
</protein>
<dbReference type="InterPro" id="IPR017853">
    <property type="entry name" value="GH"/>
</dbReference>
<dbReference type="SUPFAM" id="SSF51445">
    <property type="entry name" value="(Trans)glycosidases"/>
    <property type="match status" value="1"/>
</dbReference>
<accession>A0ABW6DG54</accession>
<evidence type="ECO:0000259" key="1">
    <source>
        <dbReference type="Pfam" id="PF12904"/>
    </source>
</evidence>
<keyword evidence="4" id="KW-1185">Reference proteome</keyword>
<dbReference type="RefSeq" id="WP_377983355.1">
    <property type="nucleotide sequence ID" value="NZ_JBBKXZ010000002.1"/>
</dbReference>
<dbReference type="Pfam" id="PF13204">
    <property type="entry name" value="Apiosidase"/>
    <property type="match status" value="1"/>
</dbReference>
<dbReference type="Gene3D" id="3.20.20.80">
    <property type="entry name" value="Glycosidases"/>
    <property type="match status" value="1"/>
</dbReference>
<proteinExistence type="predicted"/>
<dbReference type="InterPro" id="IPR024749">
    <property type="entry name" value="Collagen-bd_put"/>
</dbReference>
<feature type="domain" description="Putative collagen-binding" evidence="1">
    <location>
        <begin position="353"/>
        <end position="443"/>
    </location>
</feature>
<sequence length="445" mass="50229">MIRFLLVLIALFSISINTHGQFKVSENNRFILRDGKPFFWLGDTAWELFHRLSTKEATYYFQKRSEQGFTVIQAVALAELDGLHSPNANGDLPLLKDNPAQPNEKYFAHVDSLIDIAHSYGLTIALLPTWGDKVDKASWGVGPEIFSAGNIYAYGKWIGARYAKKKNVIWIMGGDRNPKNEAQINIWNSLATGVVEGVGGNEHALMSFHPQPNALGSAEWFHQSEWLDFNMFQNGHCRDQEHYLKISSLYNKLPYKPIMDGEPLYEDHPVCFNANDLGTSSAYDVRKYAYLDLFAGAFGHTYGCHDVWQMYDSTRVGINGPHFSWKTALDLPGANQMKFVRKLMESKPALERIPDQSLLIGPNETPSERIQVTRGKEYVFVYASTGKSFGLKMGVIPGEKAAYYWVNPRNGEQSNRFIISNSGIQTFTPPSKGYGLDWIMVLETN</sequence>
<dbReference type="InterPro" id="IPR025277">
    <property type="entry name" value="Apiosidase-like_cat_dom"/>
</dbReference>
<dbReference type="PANTHER" id="PTHR37836">
    <property type="entry name" value="LMO1036 PROTEIN"/>
    <property type="match status" value="1"/>
</dbReference>
<organism evidence="3 4">
    <name type="scientific">Aquirufa avitistagni</name>
    <dbReference type="NCBI Taxonomy" id="3104728"/>
    <lineage>
        <taxon>Bacteria</taxon>
        <taxon>Pseudomonadati</taxon>
        <taxon>Bacteroidota</taxon>
        <taxon>Cytophagia</taxon>
        <taxon>Cytophagales</taxon>
        <taxon>Flectobacillaceae</taxon>
        <taxon>Aquirufa</taxon>
    </lineage>
</organism>
<name>A0ABW6DG54_9BACT</name>
<evidence type="ECO:0000313" key="4">
    <source>
        <dbReference type="Proteomes" id="UP001598138"/>
    </source>
</evidence>
<evidence type="ECO:0000259" key="2">
    <source>
        <dbReference type="Pfam" id="PF13204"/>
    </source>
</evidence>
<gene>
    <name evidence="3" type="ORF">U0R10_07570</name>
</gene>
<dbReference type="PANTHER" id="PTHR37836:SF3">
    <property type="entry name" value="ENDOGLUCANASE"/>
    <property type="match status" value="1"/>
</dbReference>
<reference evidence="3 4" key="1">
    <citation type="submission" date="2024-03" db="EMBL/GenBank/DDBJ databases">
        <title>Aquirufa genome sequencing.</title>
        <authorList>
            <person name="Pitt A."/>
            <person name="Hahn M.W."/>
        </authorList>
    </citation>
    <scope>NUCLEOTIDE SEQUENCE [LARGE SCALE GENOMIC DNA]</scope>
    <source>
        <strain evidence="3 4">OSTEICH-129V</strain>
    </source>
</reference>
<dbReference type="Pfam" id="PF12904">
    <property type="entry name" value="Collagen_bind_2"/>
    <property type="match status" value="1"/>
</dbReference>
<dbReference type="EMBL" id="JBBKXZ010000002">
    <property type="protein sequence ID" value="MFD3394473.1"/>
    <property type="molecule type" value="Genomic_DNA"/>
</dbReference>
<dbReference type="Proteomes" id="UP001598138">
    <property type="component" value="Unassembled WGS sequence"/>
</dbReference>
<dbReference type="GO" id="GO:0016787">
    <property type="term" value="F:hydrolase activity"/>
    <property type="evidence" value="ECO:0007669"/>
    <property type="project" value="UniProtKB-KW"/>
</dbReference>
<keyword evidence="3" id="KW-0378">Hydrolase</keyword>
<comment type="caution">
    <text evidence="3">The sequence shown here is derived from an EMBL/GenBank/DDBJ whole genome shotgun (WGS) entry which is preliminary data.</text>
</comment>
<feature type="domain" description="Apiosidase-like catalytic" evidence="2">
    <location>
        <begin position="25"/>
        <end position="349"/>
    </location>
</feature>